<keyword evidence="4" id="KW-1185">Reference proteome</keyword>
<dbReference type="PROSITE" id="PS51257">
    <property type="entry name" value="PROKAR_LIPOPROTEIN"/>
    <property type="match status" value="1"/>
</dbReference>
<sequence>MFSASRSSAALVAIAVSASLLAGCGSPDDDAPEQPDGVDEDETLAPSTEPSAENPHDADDIDLTRDVALQAVNTALGVEEGKAVAFDKTGADETGMTVDILVDGEEVRTVVTNQEGTADVETLDGGGAEESLQEVAPEAEVPMLRAMQIARTESSGLVLDARLEGREGDLVVWTITVEGATSENTVIVDARNGAIVPEGDNPVEDNNIGGDPDTVDEDSD</sequence>
<name>A0A7Z0KAR6_9MICC</name>
<keyword evidence="2" id="KW-0732">Signal</keyword>
<comment type="caution">
    <text evidence="3">The sequence shown here is derived from an EMBL/GenBank/DDBJ whole genome shotgun (WGS) entry which is preliminary data.</text>
</comment>
<dbReference type="RefSeq" id="WP_179542431.1">
    <property type="nucleotide sequence ID" value="NZ_BAAALL010000001.1"/>
</dbReference>
<dbReference type="Gene3D" id="3.10.450.40">
    <property type="match status" value="1"/>
</dbReference>
<organism evidence="3 4">
    <name type="scientific">Nesterenkonia xinjiangensis</name>
    <dbReference type="NCBI Taxonomy" id="225327"/>
    <lineage>
        <taxon>Bacteria</taxon>
        <taxon>Bacillati</taxon>
        <taxon>Actinomycetota</taxon>
        <taxon>Actinomycetes</taxon>
        <taxon>Micrococcales</taxon>
        <taxon>Micrococcaceae</taxon>
        <taxon>Nesterenkonia</taxon>
    </lineage>
</organism>
<feature type="signal peptide" evidence="2">
    <location>
        <begin position="1"/>
        <end position="22"/>
    </location>
</feature>
<evidence type="ECO:0000256" key="1">
    <source>
        <dbReference type="SAM" id="MobiDB-lite"/>
    </source>
</evidence>
<dbReference type="EMBL" id="JACCFY010000001">
    <property type="protein sequence ID" value="NYJ79173.1"/>
    <property type="molecule type" value="Genomic_DNA"/>
</dbReference>
<dbReference type="AlphaFoldDB" id="A0A7Z0KAR6"/>
<gene>
    <name evidence="3" type="ORF">HNR09_002584</name>
</gene>
<feature type="compositionally biased region" description="Acidic residues" evidence="1">
    <location>
        <begin position="27"/>
        <end position="43"/>
    </location>
</feature>
<evidence type="ECO:0000313" key="4">
    <source>
        <dbReference type="Proteomes" id="UP000535437"/>
    </source>
</evidence>
<evidence type="ECO:0000256" key="2">
    <source>
        <dbReference type="SAM" id="SignalP"/>
    </source>
</evidence>
<reference evidence="3 4" key="1">
    <citation type="submission" date="2020-07" db="EMBL/GenBank/DDBJ databases">
        <title>Sequencing the genomes of 1000 actinobacteria strains.</title>
        <authorList>
            <person name="Klenk H.-P."/>
        </authorList>
    </citation>
    <scope>NUCLEOTIDE SEQUENCE [LARGE SCALE GENOMIC DNA]</scope>
    <source>
        <strain evidence="3 4">DSM 15475</strain>
    </source>
</reference>
<dbReference type="Proteomes" id="UP000535437">
    <property type="component" value="Unassembled WGS sequence"/>
</dbReference>
<evidence type="ECO:0000313" key="3">
    <source>
        <dbReference type="EMBL" id="NYJ79173.1"/>
    </source>
</evidence>
<feature type="region of interest" description="Disordered" evidence="1">
    <location>
        <begin position="22"/>
        <end position="63"/>
    </location>
</feature>
<protein>
    <submittedName>
        <fullName evidence="3">Putative membrane protein YkoI</fullName>
    </submittedName>
</protein>
<accession>A0A7Z0KAR6</accession>
<feature type="compositionally biased region" description="Basic and acidic residues" evidence="1">
    <location>
        <begin position="54"/>
        <end position="63"/>
    </location>
</feature>
<feature type="chain" id="PRO_5039084385" evidence="2">
    <location>
        <begin position="23"/>
        <end position="220"/>
    </location>
</feature>
<proteinExistence type="predicted"/>
<feature type="region of interest" description="Disordered" evidence="1">
    <location>
        <begin position="195"/>
        <end position="220"/>
    </location>
</feature>